<dbReference type="InterPro" id="IPR002937">
    <property type="entry name" value="Amino_oxidase"/>
</dbReference>
<feature type="domain" description="Amine oxidase" evidence="1">
    <location>
        <begin position="105"/>
        <end position="341"/>
    </location>
</feature>
<dbReference type="Gene3D" id="3.50.50.60">
    <property type="entry name" value="FAD/NAD(P)-binding domain"/>
    <property type="match status" value="1"/>
</dbReference>
<dbReference type="AlphaFoldDB" id="A0A4U5JGE9"/>
<comment type="caution">
    <text evidence="2">The sequence shown here is derived from an EMBL/GenBank/DDBJ whole genome shotgun (WGS) entry which is preliminary data.</text>
</comment>
<dbReference type="SUPFAM" id="SSF54373">
    <property type="entry name" value="FAD-linked reductases, C-terminal domain"/>
    <property type="match status" value="1"/>
</dbReference>
<evidence type="ECO:0000313" key="2">
    <source>
        <dbReference type="EMBL" id="TKR27895.1"/>
    </source>
</evidence>
<dbReference type="Pfam" id="PF13450">
    <property type="entry name" value="NAD_binding_8"/>
    <property type="match status" value="1"/>
</dbReference>
<accession>A0A4U5JGE9</accession>
<dbReference type="RefSeq" id="WP_137275195.1">
    <property type="nucleotide sequence ID" value="NZ_QKNX01000001.1"/>
</dbReference>
<evidence type="ECO:0000259" key="1">
    <source>
        <dbReference type="Pfam" id="PF01593"/>
    </source>
</evidence>
<evidence type="ECO:0000313" key="3">
    <source>
        <dbReference type="Proteomes" id="UP000308037"/>
    </source>
</evidence>
<organism evidence="2 3">
    <name type="scientific">Natronomonas salsuginis</name>
    <dbReference type="NCBI Taxonomy" id="2217661"/>
    <lineage>
        <taxon>Archaea</taxon>
        <taxon>Methanobacteriati</taxon>
        <taxon>Methanobacteriota</taxon>
        <taxon>Stenosarchaea group</taxon>
        <taxon>Halobacteria</taxon>
        <taxon>Halobacteriales</taxon>
        <taxon>Natronomonadaceae</taxon>
        <taxon>Natronomonas</taxon>
    </lineage>
</organism>
<dbReference type="InterPro" id="IPR036188">
    <property type="entry name" value="FAD/NAD-bd_sf"/>
</dbReference>
<dbReference type="PANTHER" id="PTHR16128:SF5">
    <property type="entry name" value="FAD_NAD(P)-BINDING OXIDOREDUCTASE FAMILY PROTEIN"/>
    <property type="match status" value="1"/>
</dbReference>
<dbReference type="Pfam" id="PF01593">
    <property type="entry name" value="Amino_oxidase"/>
    <property type="match status" value="1"/>
</dbReference>
<dbReference type="GO" id="GO:0016491">
    <property type="term" value="F:oxidoreductase activity"/>
    <property type="evidence" value="ECO:0007669"/>
    <property type="project" value="InterPro"/>
</dbReference>
<dbReference type="EMBL" id="QKNX01000001">
    <property type="protein sequence ID" value="TKR27895.1"/>
    <property type="molecule type" value="Genomic_DNA"/>
</dbReference>
<reference evidence="2 3" key="1">
    <citation type="submission" date="2019-04" db="EMBL/GenBank/DDBJ databases">
        <title>Natronomonas sp. F20-122 a newhaloarchaeon isolated from a saline saltern of Isla Bacuta, Huelva, Spain.</title>
        <authorList>
            <person name="Duran-Viseras A."/>
            <person name="Sanchez-Porro C."/>
            <person name="Ventosa A."/>
        </authorList>
    </citation>
    <scope>NUCLEOTIDE SEQUENCE [LARGE SCALE GENOMIC DNA]</scope>
    <source>
        <strain evidence="2 3">F20-122</strain>
    </source>
</reference>
<keyword evidence="3" id="KW-1185">Reference proteome</keyword>
<name>A0A4U5JGE9_9EURY</name>
<protein>
    <submittedName>
        <fullName evidence="2">NAD/FAD-dependent oxidoreductase</fullName>
    </submittedName>
</protein>
<dbReference type="Proteomes" id="UP000308037">
    <property type="component" value="Unassembled WGS sequence"/>
</dbReference>
<dbReference type="OrthoDB" id="203052at2157"/>
<dbReference type="SUPFAM" id="SSF51905">
    <property type="entry name" value="FAD/NAD(P)-binding domain"/>
    <property type="match status" value="1"/>
</dbReference>
<gene>
    <name evidence="2" type="ORF">DM868_02070</name>
</gene>
<proteinExistence type="predicted"/>
<dbReference type="PANTHER" id="PTHR16128">
    <property type="entry name" value="FAD/NAD(P)-BINDING OXIDOREDUCTASE FAMILY PROTEIN"/>
    <property type="match status" value="1"/>
</dbReference>
<dbReference type="Gene3D" id="3.90.660.10">
    <property type="match status" value="1"/>
</dbReference>
<sequence>MQTIGIVGAGAAAAAAAFTIERTVPKADVTVLEKSGGLCGRAATRRGDGLIYDYGANYVKSDDERVVELLTETLETDGIADISEPIYTFDRSGAVSPGRDADGHKWSYETGLTQIAKRLFERAEATVHRRTPVETIRRDGESWTLVDAEGGSWGPFDVLCLNPPAPQTAALLDDAEWDDERGDALREAAAAVPYRTIWTAVLRYPFRLDRPYYGLVNPKKDHAVGWISREECKTGHAPEGESVLVVQAGGEWSSEHYDRDPAENVAELAELAADIVGDERLGEPTWSDHQGWRYALPEAGVARDPVLAAEAADLYCLGDWVAGEGRVHAALSNGLDVGERVAHSI</sequence>